<sequence length="337" mass="35707">MSSTNDGSSHAATRAFWTTAAGEGKILDTALSDPAGTSAATTDTEVTVQSLYSGVSRGTESLVFHGRVPASEHQSMRAPFQQGDFPWPVKYGYANVGRVVSGPEGLAGKTVFCLYPHQQRYKVPASAVTPLPPGLPAARAILAANMETAVNGLWDAMPGVGDRIAVVGLGVVGLLVAWLASRIPGTHVVALDINSGREAVARKLGLNFASQSSFDDFDLVIHASGQSAGLATALGLAGPEATVVEMSWYGDQPVIAPLGAAFHPRRLTLKSSQVGGISPLRQPRWDYRRRLILALDLLQDPVLDALISAETPFEQMPQTMAQILAPGDDTLCHRIRY</sequence>
<keyword evidence="5" id="KW-0560">Oxidoreductase</keyword>
<accession>A0A0H4I3V8</accession>
<name>A0A0H4I3V8_9GAMM</name>
<organism evidence="6 7">
    <name type="scientific">Marinobacter psychrophilus</name>
    <dbReference type="NCBI Taxonomy" id="330734"/>
    <lineage>
        <taxon>Bacteria</taxon>
        <taxon>Pseudomonadati</taxon>
        <taxon>Pseudomonadota</taxon>
        <taxon>Gammaproteobacteria</taxon>
        <taxon>Pseudomonadales</taxon>
        <taxon>Marinobacteraceae</taxon>
        <taxon>Marinobacter</taxon>
    </lineage>
</organism>
<dbReference type="GO" id="GO:0046872">
    <property type="term" value="F:metal ion binding"/>
    <property type="evidence" value="ECO:0007669"/>
    <property type="project" value="UniProtKB-KW"/>
</dbReference>
<dbReference type="SUPFAM" id="SSF50129">
    <property type="entry name" value="GroES-like"/>
    <property type="match status" value="1"/>
</dbReference>
<dbReference type="AlphaFoldDB" id="A0A0H4I3V8"/>
<evidence type="ECO:0000256" key="3">
    <source>
        <dbReference type="ARBA" id="ARBA00022723"/>
    </source>
</evidence>
<dbReference type="RefSeq" id="WP_048385346.1">
    <property type="nucleotide sequence ID" value="NZ_CP011494.1"/>
</dbReference>
<evidence type="ECO:0000256" key="2">
    <source>
        <dbReference type="ARBA" id="ARBA00008072"/>
    </source>
</evidence>
<evidence type="ECO:0000313" key="7">
    <source>
        <dbReference type="Proteomes" id="UP000036406"/>
    </source>
</evidence>
<keyword evidence="7" id="KW-1185">Reference proteome</keyword>
<dbReference type="PANTHER" id="PTHR43350">
    <property type="entry name" value="NAD-DEPENDENT ALCOHOL DEHYDROGENASE"/>
    <property type="match status" value="1"/>
</dbReference>
<dbReference type="PANTHER" id="PTHR43350:SF19">
    <property type="entry name" value="D-GULOSIDE 3-DEHYDROGENASE"/>
    <property type="match status" value="1"/>
</dbReference>
<dbReference type="Proteomes" id="UP000036406">
    <property type="component" value="Chromosome"/>
</dbReference>
<evidence type="ECO:0000256" key="4">
    <source>
        <dbReference type="ARBA" id="ARBA00022833"/>
    </source>
</evidence>
<protein>
    <submittedName>
        <fullName evidence="6">Dehydrogenase</fullName>
    </submittedName>
</protein>
<dbReference type="Gene3D" id="3.40.50.720">
    <property type="entry name" value="NAD(P)-binding Rossmann-like Domain"/>
    <property type="match status" value="1"/>
</dbReference>
<evidence type="ECO:0000256" key="5">
    <source>
        <dbReference type="ARBA" id="ARBA00023002"/>
    </source>
</evidence>
<dbReference type="EMBL" id="CP011494">
    <property type="protein sequence ID" value="AKO52463.1"/>
    <property type="molecule type" value="Genomic_DNA"/>
</dbReference>
<proteinExistence type="inferred from homology"/>
<dbReference type="InterPro" id="IPR011032">
    <property type="entry name" value="GroES-like_sf"/>
</dbReference>
<dbReference type="STRING" id="330734.ABA45_08550"/>
<dbReference type="Gene3D" id="3.90.180.10">
    <property type="entry name" value="Medium-chain alcohol dehydrogenases, catalytic domain"/>
    <property type="match status" value="1"/>
</dbReference>
<dbReference type="SUPFAM" id="SSF51735">
    <property type="entry name" value="NAD(P)-binding Rossmann-fold domains"/>
    <property type="match status" value="1"/>
</dbReference>
<gene>
    <name evidence="6" type="ORF">ABA45_08550</name>
</gene>
<reference evidence="6 7" key="1">
    <citation type="submission" date="2015-05" db="EMBL/GenBank/DDBJ databases">
        <title>Complete genome of Marinobacter psychrophilus strain 20041T isolated from sea-ice of the Canadian Basin.</title>
        <authorList>
            <person name="Song L."/>
            <person name="Ren L."/>
            <person name="Yu Y."/>
            <person name="Wang X."/>
        </authorList>
    </citation>
    <scope>NUCLEOTIDE SEQUENCE [LARGE SCALE GENOMIC DNA]</scope>
    <source>
        <strain evidence="6 7">20041</strain>
    </source>
</reference>
<dbReference type="CDD" id="cd08255">
    <property type="entry name" value="2-desacetyl-2-hydroxyethyl_bacteriochlorophyllide_like"/>
    <property type="match status" value="1"/>
</dbReference>
<dbReference type="PATRIC" id="fig|330734.3.peg.1796"/>
<dbReference type="KEGG" id="mpq:ABA45_08550"/>
<evidence type="ECO:0000256" key="1">
    <source>
        <dbReference type="ARBA" id="ARBA00001947"/>
    </source>
</evidence>
<keyword evidence="4" id="KW-0862">Zinc</keyword>
<evidence type="ECO:0000313" key="6">
    <source>
        <dbReference type="EMBL" id="AKO52463.1"/>
    </source>
</evidence>
<dbReference type="InterPro" id="IPR036291">
    <property type="entry name" value="NAD(P)-bd_dom_sf"/>
</dbReference>
<comment type="similarity">
    <text evidence="2">Belongs to the zinc-containing alcohol dehydrogenase family.</text>
</comment>
<keyword evidence="3" id="KW-0479">Metal-binding</keyword>
<comment type="cofactor">
    <cofactor evidence="1">
        <name>Zn(2+)</name>
        <dbReference type="ChEBI" id="CHEBI:29105"/>
    </cofactor>
</comment>
<dbReference type="GO" id="GO:0016491">
    <property type="term" value="F:oxidoreductase activity"/>
    <property type="evidence" value="ECO:0007669"/>
    <property type="project" value="UniProtKB-KW"/>
</dbReference>